<feature type="region of interest" description="Disordered" evidence="1">
    <location>
        <begin position="328"/>
        <end position="386"/>
    </location>
</feature>
<dbReference type="AlphaFoldDB" id="A0A8E0S6L7"/>
<sequence length="818" mass="88609">MVQFAQDPWNLALSTAVGRKQRSVKYTKKVNEHSSHEWALEHRGYLKTEYVDSGGTTTRRFSCQRLSIYSVRDTFMKEILLGVGSVNRAPSAVNTVVLSTASSFIAETQRPSTAGSHGSSVPSLAASSFKPNPVTVGNTSNNHFSPGMSNNSPSSTNMDNTPSQASLAARRLVSSAQPLIVPGLSVASNIVQSTTSTSASNVIVFQRGLSARKPSHTCPTPIKLAPVTSSVTPSVSTSTTSIVSGPSGSRQIRILGLSSNLSVSGPSVLSPVPSSAVVSATPVNRVDTPDPEKSQGDVIGNLLSRVSRLGSMLEVDLDADDYMAQPTQSEAAPCRGNDSCQSSDPIAIPTMPADPLESTLPTETDSPQQQLSERISSPVPCSTAETGSEAPLFTNRFMTNRVVCSLHSTDSLTSVNSAVEFSVIPATPTTDRDCFDTPVEEYYDWESNINSVFEQLIHVSTLFVHMAGSDQIDWIAQRGELINEQSLIKPLRVIRQWAASIPYLSADSDKSGESIHQLHMQSITHLTNFLDALLLSLYRNGQFSSQWSALTDEEQKQLVLSLSVSLQCLHNLLSASKTLGQSIPSKLLQALLSVLTAGQRTHLLLGQSSNFPPFIKDSGLSDRVLSYAGILYYSVLLHLESLHNGLKLDALKLIADKLIVDPVVFQSIISHSTRMPNDESAGAQSPLHYRLLLSGLADAYPTNESQKVYTFGSDDAQSNEAKFERCIHATGLVLLFRSSDLMLVSSPDDLDMAKLQLKPQTIRPCLTFYRLTVATCSSPRDFLSRLLIMFDCQCINWIEALLCLMEGNPIESEVLHSV</sequence>
<organism evidence="2 3">
    <name type="scientific">Fasciolopsis buskii</name>
    <dbReference type="NCBI Taxonomy" id="27845"/>
    <lineage>
        <taxon>Eukaryota</taxon>
        <taxon>Metazoa</taxon>
        <taxon>Spiralia</taxon>
        <taxon>Lophotrochozoa</taxon>
        <taxon>Platyhelminthes</taxon>
        <taxon>Trematoda</taxon>
        <taxon>Digenea</taxon>
        <taxon>Plagiorchiida</taxon>
        <taxon>Echinostomata</taxon>
        <taxon>Echinostomatoidea</taxon>
        <taxon>Fasciolidae</taxon>
        <taxon>Fasciolopsis</taxon>
    </lineage>
</organism>
<reference evidence="2" key="1">
    <citation type="submission" date="2019-05" db="EMBL/GenBank/DDBJ databases">
        <title>Annotation for the trematode Fasciolopsis buski.</title>
        <authorList>
            <person name="Choi Y.-J."/>
        </authorList>
    </citation>
    <scope>NUCLEOTIDE SEQUENCE</scope>
    <source>
        <strain evidence="2">HT</strain>
        <tissue evidence="2">Whole worm</tissue>
    </source>
</reference>
<dbReference type="EMBL" id="LUCM01001144">
    <property type="protein sequence ID" value="KAA0199423.1"/>
    <property type="molecule type" value="Genomic_DNA"/>
</dbReference>
<comment type="caution">
    <text evidence="2">The sequence shown here is derived from an EMBL/GenBank/DDBJ whole genome shotgun (WGS) entry which is preliminary data.</text>
</comment>
<evidence type="ECO:0000256" key="1">
    <source>
        <dbReference type="SAM" id="MobiDB-lite"/>
    </source>
</evidence>
<gene>
    <name evidence="2" type="ORF">FBUS_02530</name>
</gene>
<dbReference type="OrthoDB" id="10035579at2759"/>
<feature type="compositionally biased region" description="Polar residues" evidence="1">
    <location>
        <begin position="359"/>
        <end position="386"/>
    </location>
</feature>
<proteinExistence type="predicted"/>
<name>A0A8E0S6L7_9TREM</name>
<evidence type="ECO:0000313" key="2">
    <source>
        <dbReference type="EMBL" id="KAA0199423.1"/>
    </source>
</evidence>
<evidence type="ECO:0000313" key="3">
    <source>
        <dbReference type="Proteomes" id="UP000728185"/>
    </source>
</evidence>
<keyword evidence="3" id="KW-1185">Reference proteome</keyword>
<protein>
    <submittedName>
        <fullName evidence="2">Uncharacterized protein</fullName>
    </submittedName>
</protein>
<feature type="compositionally biased region" description="Polar residues" evidence="1">
    <location>
        <begin position="109"/>
        <end position="162"/>
    </location>
</feature>
<feature type="region of interest" description="Disordered" evidence="1">
    <location>
        <begin position="109"/>
        <end position="165"/>
    </location>
</feature>
<dbReference type="Proteomes" id="UP000728185">
    <property type="component" value="Unassembled WGS sequence"/>
</dbReference>
<accession>A0A8E0S6L7</accession>